<proteinExistence type="predicted"/>
<feature type="domain" description="B box-type" evidence="2">
    <location>
        <begin position="29"/>
        <end position="75"/>
    </location>
</feature>
<keyword evidence="1" id="KW-0862">Zinc</keyword>
<evidence type="ECO:0000313" key="3">
    <source>
        <dbReference type="EMBL" id="KAH3804162.1"/>
    </source>
</evidence>
<dbReference type="Proteomes" id="UP000828390">
    <property type="component" value="Unassembled WGS sequence"/>
</dbReference>
<reference evidence="3" key="1">
    <citation type="journal article" date="2019" name="bioRxiv">
        <title>The Genome of the Zebra Mussel, Dreissena polymorpha: A Resource for Invasive Species Research.</title>
        <authorList>
            <person name="McCartney M.A."/>
            <person name="Auch B."/>
            <person name="Kono T."/>
            <person name="Mallez S."/>
            <person name="Zhang Y."/>
            <person name="Obille A."/>
            <person name="Becker A."/>
            <person name="Abrahante J.E."/>
            <person name="Garbe J."/>
            <person name="Badalamenti J.P."/>
            <person name="Herman A."/>
            <person name="Mangelson H."/>
            <person name="Liachko I."/>
            <person name="Sullivan S."/>
            <person name="Sone E.D."/>
            <person name="Koren S."/>
            <person name="Silverstein K.A.T."/>
            <person name="Beckman K.B."/>
            <person name="Gohl D.M."/>
        </authorList>
    </citation>
    <scope>NUCLEOTIDE SEQUENCE</scope>
    <source>
        <strain evidence="3">Duluth1</strain>
        <tissue evidence="3">Whole animal</tissue>
    </source>
</reference>
<dbReference type="PROSITE" id="PS50119">
    <property type="entry name" value="ZF_BBOX"/>
    <property type="match status" value="1"/>
</dbReference>
<keyword evidence="1" id="KW-0863">Zinc-finger</keyword>
<evidence type="ECO:0000259" key="2">
    <source>
        <dbReference type="PROSITE" id="PS50119"/>
    </source>
</evidence>
<dbReference type="Gene3D" id="2.130.10.10">
    <property type="entry name" value="YVTN repeat-like/Quinoprotein amine dehydrogenase"/>
    <property type="match status" value="1"/>
</dbReference>
<gene>
    <name evidence="3" type="ORF">DPMN_132444</name>
</gene>
<evidence type="ECO:0000313" key="4">
    <source>
        <dbReference type="Proteomes" id="UP000828390"/>
    </source>
</evidence>
<evidence type="ECO:0000256" key="1">
    <source>
        <dbReference type="PROSITE-ProRule" id="PRU00024"/>
    </source>
</evidence>
<dbReference type="AlphaFoldDB" id="A0A9D4FTD5"/>
<accession>A0A9D4FTD5</accession>
<protein>
    <recommendedName>
        <fullName evidence="2">B box-type domain-containing protein</fullName>
    </recommendedName>
</protein>
<dbReference type="InterPro" id="IPR036322">
    <property type="entry name" value="WD40_repeat_dom_sf"/>
</dbReference>
<keyword evidence="1" id="KW-0479">Metal-binding</keyword>
<reference evidence="3" key="2">
    <citation type="submission" date="2020-11" db="EMBL/GenBank/DDBJ databases">
        <authorList>
            <person name="McCartney M.A."/>
            <person name="Auch B."/>
            <person name="Kono T."/>
            <person name="Mallez S."/>
            <person name="Becker A."/>
            <person name="Gohl D.M."/>
            <person name="Silverstein K.A.T."/>
            <person name="Koren S."/>
            <person name="Bechman K.B."/>
            <person name="Herman A."/>
            <person name="Abrahante J.E."/>
            <person name="Garbe J."/>
        </authorList>
    </citation>
    <scope>NUCLEOTIDE SEQUENCE</scope>
    <source>
        <strain evidence="3">Duluth1</strain>
        <tissue evidence="3">Whole animal</tissue>
    </source>
</reference>
<dbReference type="InterPro" id="IPR000315">
    <property type="entry name" value="Znf_B-box"/>
</dbReference>
<comment type="caution">
    <text evidence="3">The sequence shown here is derived from an EMBL/GenBank/DDBJ whole genome shotgun (WGS) entry which is preliminary data.</text>
</comment>
<keyword evidence="4" id="KW-1185">Reference proteome</keyword>
<dbReference type="SUPFAM" id="SSF50978">
    <property type="entry name" value="WD40 repeat-like"/>
    <property type="match status" value="1"/>
</dbReference>
<dbReference type="EMBL" id="JAIWYP010000006">
    <property type="protein sequence ID" value="KAH3804162.1"/>
    <property type="molecule type" value="Genomic_DNA"/>
</dbReference>
<organism evidence="3 4">
    <name type="scientific">Dreissena polymorpha</name>
    <name type="common">Zebra mussel</name>
    <name type="synonym">Mytilus polymorpha</name>
    <dbReference type="NCBI Taxonomy" id="45954"/>
    <lineage>
        <taxon>Eukaryota</taxon>
        <taxon>Metazoa</taxon>
        <taxon>Spiralia</taxon>
        <taxon>Lophotrochozoa</taxon>
        <taxon>Mollusca</taxon>
        <taxon>Bivalvia</taxon>
        <taxon>Autobranchia</taxon>
        <taxon>Heteroconchia</taxon>
        <taxon>Euheterodonta</taxon>
        <taxon>Imparidentia</taxon>
        <taxon>Neoheterodontei</taxon>
        <taxon>Myida</taxon>
        <taxon>Dreissenoidea</taxon>
        <taxon>Dreissenidae</taxon>
        <taxon>Dreissena</taxon>
    </lineage>
</organism>
<sequence length="612" mass="68549">MGNATGIQKKTDSKRENAGDFIGQLSVTQSCDPCMKSNITKTASYFCENCDEFLCETCKNPHCVYKPGKHDIVGSQDIVDINNGQVSGEEMYPRNHETTKDSKTTSNTLKLEPLIAIQLLEVAGMDFMPDGRLVTVYKNKQCIIMNDKLIKIGKRYLLRNIPLGVVCMSDSQIAVTLDNQTVCVFDVEKDCVMRETRMFRTSVTYNSLRKLDNSTLVGFTRDTSNHARKITIYGMEEDFESLKKRDYTSMCTPNDCKCVYMPSRHTFLTFNNSKLFLHDTETSTSTDVQVDDKIYALCQGSADSVLVICKSGVVQITMKGEILQKCSSIGYVQMVCVNNNFSMLAFITGSFCIKLYSSTTRTTWSLEPRATLEFFVTGMDFLPDGRLVAVYATKTCEIMNDKLNKIGKKFLFTARPLDVVCMSDSEIAVALDNMTVCIISVRNDNVMQHKRSFNTQVQYYALRKLDFTTMVGFAAERAGKISIGGIEQDFNSFVKTGYVRKSPIWGCNYAYIHCINMLATAERMSKKVYLQDPKRGTSKCVQLEKKILALCPGPVGTVFVVCEGEFLQISCEGRTLNKCSFNVTGNRVCANKDFSVIALSTLSSVNLYKLSI</sequence>
<dbReference type="GO" id="GO:0008270">
    <property type="term" value="F:zinc ion binding"/>
    <property type="evidence" value="ECO:0007669"/>
    <property type="project" value="UniProtKB-KW"/>
</dbReference>
<name>A0A9D4FTD5_DREPO</name>
<dbReference type="InterPro" id="IPR015943">
    <property type="entry name" value="WD40/YVTN_repeat-like_dom_sf"/>
</dbReference>